<evidence type="ECO:0000313" key="3">
    <source>
        <dbReference type="Proteomes" id="UP000037035"/>
    </source>
</evidence>
<evidence type="ECO:0000313" key="2">
    <source>
        <dbReference type="EMBL" id="KNZ57027.1"/>
    </source>
</evidence>
<dbReference type="PANTHER" id="PTHR33266:SF1">
    <property type="entry name" value="F-BOX DOMAIN-CONTAINING PROTEIN"/>
    <property type="match status" value="1"/>
</dbReference>
<name>A0A0L6V917_9BASI</name>
<accession>A0A0L6V917</accession>
<dbReference type="OrthoDB" id="107110at2759"/>
<dbReference type="PANTHER" id="PTHR33266">
    <property type="entry name" value="CHROMOSOME 15, WHOLE GENOME SHOTGUN SEQUENCE"/>
    <property type="match status" value="1"/>
</dbReference>
<dbReference type="EMBL" id="LAVV01007125">
    <property type="protein sequence ID" value="KNZ57027.1"/>
    <property type="molecule type" value="Genomic_DNA"/>
</dbReference>
<keyword evidence="3" id="KW-1185">Reference proteome</keyword>
<protein>
    <submittedName>
        <fullName evidence="2">Uncharacterized protein</fullName>
    </submittedName>
</protein>
<sequence>MELAHPTTLQLLFIRRDWIPQPSVPELTGDALPTVRSTHYTTRRMTDQETRATSDSPSVPNHIAEKAKPLHPTQASYAEFCSYYQDTSDDLASTYLDLLEDLVAELNMDQVKIAMLLNFANGATITLWNVTVEQCKIAKNKSTQEKFVRLAFIRRYPGFYEREQGTLVERAQYLELPVKTGLAQLKAKHTPPSVLGLDVIEAGYKSDYLRYHEIVAPSIQNLNTYVTSWQSGIYLAPYTCLIGLTMVGKTRLLMKMAEEMCVVYICLRPEDSTGEPKRSLLANDLLPPSSPDFKAYYIKIIAAIFLVTAKFFQLTPIISNLKKRYREWNEHQTTPTFHRDVLQELRTSDQITEQNEIAKHLTDAVTTVQQVFPNPKDPGLKTKPTSLPS</sequence>
<dbReference type="Proteomes" id="UP000037035">
    <property type="component" value="Unassembled WGS sequence"/>
</dbReference>
<dbReference type="AlphaFoldDB" id="A0A0L6V917"/>
<dbReference type="VEuPathDB" id="FungiDB:VP01_225g10"/>
<organism evidence="2 3">
    <name type="scientific">Puccinia sorghi</name>
    <dbReference type="NCBI Taxonomy" id="27349"/>
    <lineage>
        <taxon>Eukaryota</taxon>
        <taxon>Fungi</taxon>
        <taxon>Dikarya</taxon>
        <taxon>Basidiomycota</taxon>
        <taxon>Pucciniomycotina</taxon>
        <taxon>Pucciniomycetes</taxon>
        <taxon>Pucciniales</taxon>
        <taxon>Pucciniaceae</taxon>
        <taxon>Puccinia</taxon>
    </lineage>
</organism>
<comment type="caution">
    <text evidence="2">The sequence shown here is derived from an EMBL/GenBank/DDBJ whole genome shotgun (WGS) entry which is preliminary data.</text>
</comment>
<feature type="region of interest" description="Disordered" evidence="1">
    <location>
        <begin position="39"/>
        <end position="62"/>
    </location>
</feature>
<evidence type="ECO:0000256" key="1">
    <source>
        <dbReference type="SAM" id="MobiDB-lite"/>
    </source>
</evidence>
<reference evidence="2 3" key="1">
    <citation type="submission" date="2015-08" db="EMBL/GenBank/DDBJ databases">
        <title>Next Generation Sequencing and Analysis of the Genome of Puccinia sorghi L Schw, the Causal Agent of Maize Common Rust.</title>
        <authorList>
            <person name="Rochi L."/>
            <person name="Burguener G."/>
            <person name="Darino M."/>
            <person name="Turjanski A."/>
            <person name="Kreff E."/>
            <person name="Dieguez M.J."/>
            <person name="Sacco F."/>
        </authorList>
    </citation>
    <scope>NUCLEOTIDE SEQUENCE [LARGE SCALE GENOMIC DNA]</scope>
    <source>
        <strain evidence="2 3">RO10H11247</strain>
    </source>
</reference>
<gene>
    <name evidence="2" type="ORF">VP01_225g10</name>
</gene>
<proteinExistence type="predicted"/>